<sequence>METNTMAYREKDDDSLVIYDDDDDDVLSGVERCKFTLMGKLIASKKVASGGSMEKGTEKIARKLCSTMGEVLEVGLFEEQSSGSMFMKGLIVFDLEKPVRKGANLGNINDGIHWVDFRKVDFKSKELEPWLRAESVGKRVAWSISSNASQGSKNSVEERKIGVVRKIDSDDLLKKLERMTMCEKKNDRVPTSLSNGGEEVMYTQSKIGKEEGVMVTKEVGVTEVKKGVEGYGNLVETGEGSVLKEKSGNGEVGPINMAMETEGGTLHREEDVKGDSEKGIGSKTIKGGVKKWKRVAREKENVVPMIEIKKHLFNDLTNAKEDLMESSGPIVKKGRHGLIRESWEEGRYMGGTGVEGSLEMLKESLTQWNKKVFENVNHKIRKLQEELRKLYKVPDGRLNIEKDVLRMGLLRLVGDGDATKIFGDPWVLGVENMTLHPRPGGLDFNANVSLLLDVTGRWRMDAYHAIHKATQEQATDMEYGHVLSRIWKMKTLPSTKLFIWRAMKNILPTGNALSRRGMDVDGACIICKTEAETGFHAVIGCKDAQRFWKTTNLPFVDERDDETDFKEWMNALWFNGHQKSSISSPWLLKNYAQLIEDTVNESKKWQPPSWRFLKLNVDASVRDGGQTRVGCIIRDYMGRCLAAMTKEITGCYSVEMAEALAVYEGMVVAKRMSILNVLVEGDSASVIKLLNGEGMDCTYVSFIIKDILQLCSSFRSYSFNWVRREANKVAHILAHDPVAFPSDNSGILVWLEDYPSLICNALKSDILT</sequence>
<dbReference type="OrthoDB" id="1430869at2759"/>
<feature type="region of interest" description="Disordered" evidence="1">
    <location>
        <begin position="260"/>
        <end position="282"/>
    </location>
</feature>
<feature type="compositionally biased region" description="Basic and acidic residues" evidence="1">
    <location>
        <begin position="265"/>
        <end position="280"/>
    </location>
</feature>
<dbReference type="PANTHER" id="PTHR47723:SF24">
    <property type="entry name" value="RNASE H TYPE-1 DOMAIN-CONTAINING PROTEIN"/>
    <property type="match status" value="1"/>
</dbReference>
<gene>
    <name evidence="4" type="ORF">G2W53_041511</name>
</gene>
<feature type="domain" description="RNase H type-1" evidence="2">
    <location>
        <begin position="616"/>
        <end position="735"/>
    </location>
</feature>
<dbReference type="EMBL" id="JAAIUW010000013">
    <property type="protein sequence ID" value="KAF7802400.1"/>
    <property type="molecule type" value="Genomic_DNA"/>
</dbReference>
<dbReference type="Proteomes" id="UP000634136">
    <property type="component" value="Unassembled WGS sequence"/>
</dbReference>
<dbReference type="InterPro" id="IPR026960">
    <property type="entry name" value="RVT-Znf"/>
</dbReference>
<accession>A0A834VZ85</accession>
<dbReference type="PANTHER" id="PTHR47723">
    <property type="entry name" value="OS05G0353850 PROTEIN"/>
    <property type="match status" value="1"/>
</dbReference>
<reference evidence="4" key="1">
    <citation type="submission" date="2020-09" db="EMBL/GenBank/DDBJ databases">
        <title>Genome-Enabled Discovery of Anthraquinone Biosynthesis in Senna tora.</title>
        <authorList>
            <person name="Kang S.-H."/>
            <person name="Pandey R.P."/>
            <person name="Lee C.-M."/>
            <person name="Sim J.-S."/>
            <person name="Jeong J.-T."/>
            <person name="Choi B.-S."/>
            <person name="Jung M."/>
            <person name="Ginzburg D."/>
            <person name="Zhao K."/>
            <person name="Won S.Y."/>
            <person name="Oh T.-J."/>
            <person name="Yu Y."/>
            <person name="Kim N.-H."/>
            <person name="Lee O.R."/>
            <person name="Lee T.-H."/>
            <person name="Bashyal P."/>
            <person name="Kim T.-S."/>
            <person name="Lee W.-H."/>
            <person name="Kawkins C."/>
            <person name="Kim C.-K."/>
            <person name="Kim J.S."/>
            <person name="Ahn B.O."/>
            <person name="Rhee S.Y."/>
            <person name="Sohng J.K."/>
        </authorList>
    </citation>
    <scope>NUCLEOTIDE SEQUENCE</scope>
    <source>
        <tissue evidence="4">Leaf</tissue>
    </source>
</reference>
<dbReference type="CDD" id="cd06222">
    <property type="entry name" value="RNase_H_like"/>
    <property type="match status" value="1"/>
</dbReference>
<evidence type="ECO:0000256" key="1">
    <source>
        <dbReference type="SAM" id="MobiDB-lite"/>
    </source>
</evidence>
<dbReference type="InterPro" id="IPR036397">
    <property type="entry name" value="RNaseH_sf"/>
</dbReference>
<keyword evidence="5" id="KW-1185">Reference proteome</keyword>
<comment type="caution">
    <text evidence="4">The sequence shown here is derived from an EMBL/GenBank/DDBJ whole genome shotgun (WGS) entry which is preliminary data.</text>
</comment>
<feature type="domain" description="Reverse transcriptase zinc-binding" evidence="3">
    <location>
        <begin position="462"/>
        <end position="548"/>
    </location>
</feature>
<evidence type="ECO:0000313" key="5">
    <source>
        <dbReference type="Proteomes" id="UP000634136"/>
    </source>
</evidence>
<dbReference type="AlphaFoldDB" id="A0A834VZ85"/>
<dbReference type="Gene3D" id="3.30.420.10">
    <property type="entry name" value="Ribonuclease H-like superfamily/Ribonuclease H"/>
    <property type="match status" value="1"/>
</dbReference>
<evidence type="ECO:0000313" key="4">
    <source>
        <dbReference type="EMBL" id="KAF7802400.1"/>
    </source>
</evidence>
<dbReference type="Pfam" id="PF13966">
    <property type="entry name" value="zf-RVT"/>
    <property type="match status" value="1"/>
</dbReference>
<dbReference type="InterPro" id="IPR044730">
    <property type="entry name" value="RNase_H-like_dom_plant"/>
</dbReference>
<dbReference type="InterPro" id="IPR012337">
    <property type="entry name" value="RNaseH-like_sf"/>
</dbReference>
<dbReference type="GO" id="GO:0004523">
    <property type="term" value="F:RNA-DNA hybrid ribonuclease activity"/>
    <property type="evidence" value="ECO:0007669"/>
    <property type="project" value="InterPro"/>
</dbReference>
<dbReference type="Pfam" id="PF13456">
    <property type="entry name" value="RVT_3"/>
    <property type="match status" value="1"/>
</dbReference>
<evidence type="ECO:0008006" key="6">
    <source>
        <dbReference type="Google" id="ProtNLM"/>
    </source>
</evidence>
<evidence type="ECO:0000259" key="3">
    <source>
        <dbReference type="Pfam" id="PF13966"/>
    </source>
</evidence>
<evidence type="ECO:0000259" key="2">
    <source>
        <dbReference type="Pfam" id="PF13456"/>
    </source>
</evidence>
<organism evidence="4 5">
    <name type="scientific">Senna tora</name>
    <dbReference type="NCBI Taxonomy" id="362788"/>
    <lineage>
        <taxon>Eukaryota</taxon>
        <taxon>Viridiplantae</taxon>
        <taxon>Streptophyta</taxon>
        <taxon>Embryophyta</taxon>
        <taxon>Tracheophyta</taxon>
        <taxon>Spermatophyta</taxon>
        <taxon>Magnoliopsida</taxon>
        <taxon>eudicotyledons</taxon>
        <taxon>Gunneridae</taxon>
        <taxon>Pentapetalae</taxon>
        <taxon>rosids</taxon>
        <taxon>fabids</taxon>
        <taxon>Fabales</taxon>
        <taxon>Fabaceae</taxon>
        <taxon>Caesalpinioideae</taxon>
        <taxon>Cassia clade</taxon>
        <taxon>Senna</taxon>
    </lineage>
</organism>
<dbReference type="GO" id="GO:0003676">
    <property type="term" value="F:nucleic acid binding"/>
    <property type="evidence" value="ECO:0007669"/>
    <property type="project" value="InterPro"/>
</dbReference>
<dbReference type="SUPFAM" id="SSF53098">
    <property type="entry name" value="Ribonuclease H-like"/>
    <property type="match status" value="1"/>
</dbReference>
<name>A0A834VZ85_9FABA</name>
<protein>
    <recommendedName>
        <fullName evidence="6">RNase H type-1 domain-containing protein</fullName>
    </recommendedName>
</protein>
<dbReference type="InterPro" id="IPR053151">
    <property type="entry name" value="RNase_H-like"/>
</dbReference>
<dbReference type="InterPro" id="IPR002156">
    <property type="entry name" value="RNaseH_domain"/>
</dbReference>
<proteinExistence type="predicted"/>